<reference evidence="1 2" key="1">
    <citation type="journal article" date="2018" name="New Phytol.">
        <title>Phylogenomics of Endogonaceae and evolution of mycorrhizas within Mucoromycota.</title>
        <authorList>
            <person name="Chang Y."/>
            <person name="Desiro A."/>
            <person name="Na H."/>
            <person name="Sandor L."/>
            <person name="Lipzen A."/>
            <person name="Clum A."/>
            <person name="Barry K."/>
            <person name="Grigoriev I.V."/>
            <person name="Martin F.M."/>
            <person name="Stajich J.E."/>
            <person name="Smith M.E."/>
            <person name="Bonito G."/>
            <person name="Spatafora J.W."/>
        </authorList>
    </citation>
    <scope>NUCLEOTIDE SEQUENCE [LARGE SCALE GENOMIC DNA]</scope>
    <source>
        <strain evidence="1 2">GMNB39</strain>
    </source>
</reference>
<gene>
    <name evidence="1" type="ORF">BC936DRAFT_140809</name>
</gene>
<proteinExistence type="predicted"/>
<protein>
    <submittedName>
        <fullName evidence="1">Uncharacterized protein</fullName>
    </submittedName>
</protein>
<dbReference type="AlphaFoldDB" id="A0A433DGJ7"/>
<organism evidence="1 2">
    <name type="scientific">Jimgerdemannia flammicorona</name>
    <dbReference type="NCBI Taxonomy" id="994334"/>
    <lineage>
        <taxon>Eukaryota</taxon>
        <taxon>Fungi</taxon>
        <taxon>Fungi incertae sedis</taxon>
        <taxon>Mucoromycota</taxon>
        <taxon>Mucoromycotina</taxon>
        <taxon>Endogonomycetes</taxon>
        <taxon>Endogonales</taxon>
        <taxon>Endogonaceae</taxon>
        <taxon>Jimgerdemannia</taxon>
    </lineage>
</organism>
<dbReference type="EMBL" id="RBNI01001795">
    <property type="protein sequence ID" value="RUP49981.1"/>
    <property type="molecule type" value="Genomic_DNA"/>
</dbReference>
<accession>A0A433DGJ7</accession>
<comment type="caution">
    <text evidence="1">The sequence shown here is derived from an EMBL/GenBank/DDBJ whole genome shotgun (WGS) entry which is preliminary data.</text>
</comment>
<evidence type="ECO:0000313" key="1">
    <source>
        <dbReference type="EMBL" id="RUP49981.1"/>
    </source>
</evidence>
<dbReference type="Proteomes" id="UP000268093">
    <property type="component" value="Unassembled WGS sequence"/>
</dbReference>
<keyword evidence="2" id="KW-1185">Reference proteome</keyword>
<sequence>MADWLSSGRPNPKFFVLVTVNRCLWNQPSFAPLIITPYPPILSPPSLDYCIYTHYHTAFTHSIYSYPIDHHSPPLTTTRSTIRRIQHATSTCRNPVPSSEACALRPACKYRRRLFFHTVSVQQALSKVATIAVSATISRTRLATSACWVGVFEK</sequence>
<evidence type="ECO:0000313" key="2">
    <source>
        <dbReference type="Proteomes" id="UP000268093"/>
    </source>
</evidence>
<name>A0A433DGJ7_9FUNG</name>